<accession>A0A7Z0WE87</accession>
<dbReference type="InterPro" id="IPR027417">
    <property type="entry name" value="P-loop_NTPase"/>
</dbReference>
<comment type="caution">
    <text evidence="1">The sequence shown here is derived from an EMBL/GenBank/DDBJ whole genome shotgun (WGS) entry which is preliminary data.</text>
</comment>
<dbReference type="Gene3D" id="3.40.50.300">
    <property type="entry name" value="P-loop containing nucleotide triphosphate hydrolases"/>
    <property type="match status" value="1"/>
</dbReference>
<reference evidence="1 2" key="1">
    <citation type="submission" date="2016-12" db="EMBL/GenBank/DDBJ databases">
        <title>The draft genome sequence of Actinophytocola xinjiangensis.</title>
        <authorList>
            <person name="Wang W."/>
            <person name="Yuan L."/>
        </authorList>
    </citation>
    <scope>NUCLEOTIDE SEQUENCE [LARGE SCALE GENOMIC DNA]</scope>
    <source>
        <strain evidence="1 2">CGMCC 4.4663</strain>
    </source>
</reference>
<name>A0A7Z0WE87_9PSEU</name>
<evidence type="ECO:0000313" key="2">
    <source>
        <dbReference type="Proteomes" id="UP000185696"/>
    </source>
</evidence>
<organism evidence="1 2">
    <name type="scientific">Actinophytocola xinjiangensis</name>
    <dbReference type="NCBI Taxonomy" id="485602"/>
    <lineage>
        <taxon>Bacteria</taxon>
        <taxon>Bacillati</taxon>
        <taxon>Actinomycetota</taxon>
        <taxon>Actinomycetes</taxon>
        <taxon>Pseudonocardiales</taxon>
        <taxon>Pseudonocardiaceae</taxon>
    </lineage>
</organism>
<evidence type="ECO:0000313" key="1">
    <source>
        <dbReference type="EMBL" id="OLF05270.1"/>
    </source>
</evidence>
<dbReference type="EMBL" id="MSIF01000031">
    <property type="protein sequence ID" value="OLF05270.1"/>
    <property type="molecule type" value="Genomic_DNA"/>
</dbReference>
<dbReference type="RefSeq" id="WP_075137758.1">
    <property type="nucleotide sequence ID" value="NZ_MSIF01000031.1"/>
</dbReference>
<dbReference type="Proteomes" id="UP000185696">
    <property type="component" value="Unassembled WGS sequence"/>
</dbReference>
<dbReference type="OrthoDB" id="4274321at2"/>
<dbReference type="AlphaFoldDB" id="A0A7Z0WE87"/>
<keyword evidence="2" id="KW-1185">Reference proteome</keyword>
<evidence type="ECO:0008006" key="3">
    <source>
        <dbReference type="Google" id="ProtNLM"/>
    </source>
</evidence>
<gene>
    <name evidence="1" type="ORF">BLA60_37075</name>
</gene>
<proteinExistence type="predicted"/>
<protein>
    <recommendedName>
        <fullName evidence="3">Thymidylate kinase</fullName>
    </recommendedName>
</protein>
<dbReference type="SUPFAM" id="SSF52540">
    <property type="entry name" value="P-loop containing nucleoside triphosphate hydrolases"/>
    <property type="match status" value="1"/>
</dbReference>
<sequence length="206" mass="22321">MTPFWTLLGPDFAGKSSALAGLRAAGVTVVSHDDEFLGERALVSKVRGLWIPDALPFAGTRYTHELVLSVMHPVILHQRDALARQAGPGPVVIDSYYYKPMAACALRGVTHEPTFDHWRSFPRPEGVVYLDVPPAVTWARAGDGALASVFEHYGAEATEESFTRFQHDLRERMFAEIGDLPVTVVDGTEPPEAVLAKVVAAVGAVS</sequence>